<dbReference type="Gene3D" id="3.90.1300.10">
    <property type="entry name" value="Amidase signature (AS) domain"/>
    <property type="match status" value="1"/>
</dbReference>
<dbReference type="InterPro" id="IPR036928">
    <property type="entry name" value="AS_sf"/>
</dbReference>
<proteinExistence type="predicted"/>
<evidence type="ECO:0000259" key="1">
    <source>
        <dbReference type="Pfam" id="PF01425"/>
    </source>
</evidence>
<dbReference type="Proteomes" id="UP000699042">
    <property type="component" value="Unassembled WGS sequence"/>
</dbReference>
<organism evidence="2 3">
    <name type="scientific">Colletotrichum scovillei</name>
    <dbReference type="NCBI Taxonomy" id="1209932"/>
    <lineage>
        <taxon>Eukaryota</taxon>
        <taxon>Fungi</taxon>
        <taxon>Dikarya</taxon>
        <taxon>Ascomycota</taxon>
        <taxon>Pezizomycotina</taxon>
        <taxon>Sordariomycetes</taxon>
        <taxon>Hypocreomycetidae</taxon>
        <taxon>Glomerellales</taxon>
        <taxon>Glomerellaceae</taxon>
        <taxon>Colletotrichum</taxon>
        <taxon>Colletotrichum acutatum species complex</taxon>
    </lineage>
</organism>
<dbReference type="EMBL" id="JAESDN010000002">
    <property type="protein sequence ID" value="KAG7055798.1"/>
    <property type="molecule type" value="Genomic_DNA"/>
</dbReference>
<reference evidence="2" key="1">
    <citation type="submission" date="2021-05" db="EMBL/GenBank/DDBJ databases">
        <title>Comparative genomics of three Colletotrichum scovillei strains and genetic complementation revealed genes involved fungal growth and virulence on chili pepper.</title>
        <authorList>
            <person name="Hsieh D.-K."/>
            <person name="Chuang S.-C."/>
            <person name="Chen C.-Y."/>
            <person name="Chao Y.-T."/>
            <person name="Lu M.-Y.J."/>
            <person name="Lee M.-H."/>
            <person name="Shih M.-C."/>
        </authorList>
    </citation>
    <scope>NUCLEOTIDE SEQUENCE</scope>
    <source>
        <strain evidence="2">Coll-153</strain>
    </source>
</reference>
<sequence>MMPRLYELTATQVLELLRNDTVTLETYARGLLDHVKETESVVKAWALLDPGHVIAQAQTLDQVPVGQRGPLHGLAIGVKDIMNSKGRIKLRDVVYHSHKLDMPTEYGSPIYRGYQPSSDSAAVAILRASGALIFGSCSFIRCKTTTTEFAVTNSGPDTTNPCDPKRTPGGSSCGSAAAVAALHVPLSLGSQTGGSLIRPASFTGVHALKPTFDTISTEGQKAIAPTFDTCGFFARCVEDLQMLADVFGIEVDEPARDILLEEMSIGLMKTPMWSTAGPGTIAAIEAATVILRGKGIKVEEVSFPPEMSDPEELERLQEVITQSETRVSFLREYRIDKDNLAPEIREIVENTARITHKEREQASDRHSHIRRIINDLAREYTVILTPSAEDEAPVGLGDMGRATFNTMWTGFHMPVVNIPAFVGANDMPVGVSLVGPRFRDQQLLKTSLALAELFRARAPRQLSDPSRKQVGNHGKG</sequence>
<dbReference type="AlphaFoldDB" id="A0A9P7RFL7"/>
<keyword evidence="3" id="KW-1185">Reference proteome</keyword>
<dbReference type="SUPFAM" id="SSF75304">
    <property type="entry name" value="Amidase signature (AS) enzymes"/>
    <property type="match status" value="1"/>
</dbReference>
<dbReference type="PANTHER" id="PTHR11895">
    <property type="entry name" value="TRANSAMIDASE"/>
    <property type="match status" value="1"/>
</dbReference>
<evidence type="ECO:0000313" key="2">
    <source>
        <dbReference type="EMBL" id="KAG7055798.1"/>
    </source>
</evidence>
<comment type="caution">
    <text evidence="2">The sequence shown here is derived from an EMBL/GenBank/DDBJ whole genome shotgun (WGS) entry which is preliminary data.</text>
</comment>
<protein>
    <submittedName>
        <fullName evidence="2">Amidase</fullName>
    </submittedName>
</protein>
<name>A0A9P7RFL7_9PEZI</name>
<dbReference type="InterPro" id="IPR023631">
    <property type="entry name" value="Amidase_dom"/>
</dbReference>
<dbReference type="Pfam" id="PF01425">
    <property type="entry name" value="Amidase"/>
    <property type="match status" value="1"/>
</dbReference>
<dbReference type="InterPro" id="IPR000120">
    <property type="entry name" value="Amidase"/>
</dbReference>
<evidence type="ECO:0000313" key="3">
    <source>
        <dbReference type="Proteomes" id="UP000699042"/>
    </source>
</evidence>
<gene>
    <name evidence="2" type="ORF">JMJ77_008249</name>
</gene>
<feature type="domain" description="Amidase" evidence="1">
    <location>
        <begin position="31"/>
        <end position="444"/>
    </location>
</feature>
<accession>A0A9P7RFL7</accession>
<dbReference type="PANTHER" id="PTHR11895:SF151">
    <property type="entry name" value="GLUTAMYL-TRNA(GLN) AMIDOTRANSFERASE SUBUNIT A"/>
    <property type="match status" value="1"/>
</dbReference>
<dbReference type="GO" id="GO:0003824">
    <property type="term" value="F:catalytic activity"/>
    <property type="evidence" value="ECO:0007669"/>
    <property type="project" value="InterPro"/>
</dbReference>